<dbReference type="OrthoDB" id="9901662at2759"/>
<dbReference type="AlphaFoldDB" id="A0A6P8P3U1"/>
<evidence type="ECO:0000259" key="2">
    <source>
        <dbReference type="SMART" id="SM00717"/>
    </source>
</evidence>
<reference evidence="4" key="1">
    <citation type="submission" date="2025-08" db="UniProtKB">
        <authorList>
            <consortium name="RefSeq"/>
        </authorList>
    </citation>
    <scope>IDENTIFICATION</scope>
</reference>
<dbReference type="PANTHER" id="PTHR23098">
    <property type="entry name" value="AGAP001331-PA-RELATED"/>
    <property type="match status" value="1"/>
</dbReference>
<dbReference type="SMART" id="SM00717">
    <property type="entry name" value="SANT"/>
    <property type="match status" value="1"/>
</dbReference>
<evidence type="ECO:0000256" key="1">
    <source>
        <dbReference type="SAM" id="MobiDB-lite"/>
    </source>
</evidence>
<keyword evidence="3" id="KW-1185">Reference proteome</keyword>
<protein>
    <submittedName>
        <fullName evidence="4">Uncharacterized protein LOC117345487</fullName>
    </submittedName>
</protein>
<feature type="compositionally biased region" description="Low complexity" evidence="1">
    <location>
        <begin position="143"/>
        <end position="161"/>
    </location>
</feature>
<dbReference type="InParanoid" id="A0A6P8P3U1"/>
<dbReference type="InterPro" id="IPR028002">
    <property type="entry name" value="Myb_DNA-bind_5"/>
</dbReference>
<dbReference type="GeneID" id="117345487"/>
<name>A0A6P8P3U1_GEOSA</name>
<feature type="domain" description="Myb-like" evidence="2">
    <location>
        <begin position="179"/>
        <end position="249"/>
    </location>
</feature>
<dbReference type="Proteomes" id="UP000515159">
    <property type="component" value="Chromosome 11"/>
</dbReference>
<proteinExistence type="predicted"/>
<accession>A0A6P8P3U1</accession>
<dbReference type="Pfam" id="PF13873">
    <property type="entry name" value="Myb_DNA-bind_5"/>
    <property type="match status" value="1"/>
</dbReference>
<organism evidence="3 4">
    <name type="scientific">Geotrypetes seraphini</name>
    <name type="common">Gaboon caecilian</name>
    <name type="synonym">Caecilia seraphini</name>
    <dbReference type="NCBI Taxonomy" id="260995"/>
    <lineage>
        <taxon>Eukaryota</taxon>
        <taxon>Metazoa</taxon>
        <taxon>Chordata</taxon>
        <taxon>Craniata</taxon>
        <taxon>Vertebrata</taxon>
        <taxon>Euteleostomi</taxon>
        <taxon>Amphibia</taxon>
        <taxon>Gymnophiona</taxon>
        <taxon>Geotrypetes</taxon>
    </lineage>
</organism>
<dbReference type="PANTHER" id="PTHR23098:SF16">
    <property type="entry name" value="REGULATORY PROTEIN ZESTE"/>
    <property type="match status" value="1"/>
</dbReference>
<evidence type="ECO:0000313" key="3">
    <source>
        <dbReference type="Proteomes" id="UP000515159"/>
    </source>
</evidence>
<dbReference type="GO" id="GO:0005634">
    <property type="term" value="C:nucleus"/>
    <property type="evidence" value="ECO:0007669"/>
    <property type="project" value="TreeGrafter"/>
</dbReference>
<feature type="compositionally biased region" description="Polar residues" evidence="1">
    <location>
        <begin position="480"/>
        <end position="503"/>
    </location>
</feature>
<dbReference type="InterPro" id="IPR001005">
    <property type="entry name" value="SANT/Myb"/>
</dbReference>
<dbReference type="KEGG" id="gsh:117345487"/>
<gene>
    <name evidence="4" type="primary">LOC117345487</name>
</gene>
<evidence type="ECO:0000313" key="4">
    <source>
        <dbReference type="RefSeq" id="XP_033770106.1"/>
    </source>
</evidence>
<sequence length="503" mass="56195">MGETTTVLSLTLGTIWKLKPDVTLRGGFGRVMKKRGEHRSGEGRSLHVRQDLGEMQMFHGSPKISGKDEITDTASPEAKQEPVEFKMKQGEKEFCQLEYMQVKIIPDHERVQIKEEPLSDEEFYPCLDSRTLSLGAELQGQVPSLLPLDGSPSLSFSSPGDTSEEEEETHRKESHEEKRKPNFTPDEVDLIIREVRRNLGALFGRGRERLGKEAKMRIWGRIAGKVRGLGHSWRTGGDVRKKWYDLQRWARKRSVQWHEKPGRGPRSNIPLSVEERRVSELLEPSIESLSCTSVCTDAEDDEDSIKLKILQSHSRSNQETEVNSFQQTPLSHLQPLNPLQAHRQSAVTMSYLESLVERLSSSMGVVEQALGALNTRVHDIGIYVSQLDQSVQKLSNRVGELGSEMRCLSAQALQLHRNQLAVNQNIAATLSLLATRGLPNGLILPPSSSDAPCHADSAFISSPLSHMTHFMHLEVPTAEHQPNPTFCTSSLGPQGSKQSQNSK</sequence>
<feature type="compositionally biased region" description="Basic and acidic residues" evidence="1">
    <location>
        <begin position="168"/>
        <end position="180"/>
    </location>
</feature>
<feature type="region of interest" description="Disordered" evidence="1">
    <location>
        <begin position="479"/>
        <end position="503"/>
    </location>
</feature>
<feature type="region of interest" description="Disordered" evidence="1">
    <location>
        <begin position="143"/>
        <end position="184"/>
    </location>
</feature>
<dbReference type="RefSeq" id="XP_033770106.1">
    <property type="nucleotide sequence ID" value="XM_033914215.1"/>
</dbReference>